<reference evidence="6" key="2">
    <citation type="submission" date="2023-06" db="EMBL/GenBank/DDBJ databases">
        <authorList>
            <consortium name="Lawrence Berkeley National Laboratory"/>
            <person name="Haridas S."/>
            <person name="Hensen N."/>
            <person name="Bonometti L."/>
            <person name="Westerberg I."/>
            <person name="Brannstrom I.O."/>
            <person name="Guillou S."/>
            <person name="Cros-Aarteil S."/>
            <person name="Calhoun S."/>
            <person name="Kuo A."/>
            <person name="Mondo S."/>
            <person name="Pangilinan J."/>
            <person name="Riley R."/>
            <person name="Labutti K."/>
            <person name="Andreopoulos B."/>
            <person name="Lipzen A."/>
            <person name="Chen C."/>
            <person name="Yanf M."/>
            <person name="Daum C."/>
            <person name="Ng V."/>
            <person name="Clum A."/>
            <person name="Steindorff A."/>
            <person name="Ohm R."/>
            <person name="Martin F."/>
            <person name="Silar P."/>
            <person name="Natvig D."/>
            <person name="Lalanne C."/>
            <person name="Gautier V."/>
            <person name="Ament-Velasquez S.L."/>
            <person name="Kruys A."/>
            <person name="Hutchinson M.I."/>
            <person name="Powell A.J."/>
            <person name="Barry K."/>
            <person name="Miller A.N."/>
            <person name="Grigoriev I.V."/>
            <person name="Debuchy R."/>
            <person name="Gladieux P."/>
            <person name="Thoren M.H."/>
            <person name="Johannesson H."/>
        </authorList>
    </citation>
    <scope>NUCLEOTIDE SEQUENCE</scope>
    <source>
        <strain evidence="6">CBS 955.72</strain>
    </source>
</reference>
<dbReference type="SUPFAM" id="SSF64167">
    <property type="entry name" value="SurE-like"/>
    <property type="match status" value="1"/>
</dbReference>
<keyword evidence="4" id="KW-0732">Signal</keyword>
<dbReference type="Pfam" id="PF01975">
    <property type="entry name" value="SurE"/>
    <property type="match status" value="1"/>
</dbReference>
<dbReference type="GO" id="GO:0046872">
    <property type="term" value="F:metal ion binding"/>
    <property type="evidence" value="ECO:0007669"/>
    <property type="project" value="UniProtKB-KW"/>
</dbReference>
<feature type="chain" id="PRO_5042498086" evidence="4">
    <location>
        <begin position="20"/>
        <end position="388"/>
    </location>
</feature>
<dbReference type="PANTHER" id="PTHR30457:SF0">
    <property type="entry name" value="PHOSPHATASE, PUTATIVE (AFU_ORTHOLOGUE AFUA_4G01070)-RELATED"/>
    <property type="match status" value="1"/>
</dbReference>
<name>A0AAJ0HCE2_9PEZI</name>
<evidence type="ECO:0000256" key="3">
    <source>
        <dbReference type="ARBA" id="ARBA00022801"/>
    </source>
</evidence>
<evidence type="ECO:0000259" key="5">
    <source>
        <dbReference type="Pfam" id="PF01975"/>
    </source>
</evidence>
<dbReference type="EMBL" id="JAUIQD010000006">
    <property type="protein sequence ID" value="KAK3346649.1"/>
    <property type="molecule type" value="Genomic_DNA"/>
</dbReference>
<protein>
    <submittedName>
        <fullName evidence="6">Survival protein sure-like phosphatase/nucleotidase</fullName>
    </submittedName>
</protein>
<dbReference type="InterPro" id="IPR030048">
    <property type="entry name" value="SurE"/>
</dbReference>
<reference evidence="6" key="1">
    <citation type="journal article" date="2023" name="Mol. Phylogenet. Evol.">
        <title>Genome-scale phylogeny and comparative genomics of the fungal order Sordariales.</title>
        <authorList>
            <person name="Hensen N."/>
            <person name="Bonometti L."/>
            <person name="Westerberg I."/>
            <person name="Brannstrom I.O."/>
            <person name="Guillou S."/>
            <person name="Cros-Aarteil S."/>
            <person name="Calhoun S."/>
            <person name="Haridas S."/>
            <person name="Kuo A."/>
            <person name="Mondo S."/>
            <person name="Pangilinan J."/>
            <person name="Riley R."/>
            <person name="LaButti K."/>
            <person name="Andreopoulos B."/>
            <person name="Lipzen A."/>
            <person name="Chen C."/>
            <person name="Yan M."/>
            <person name="Daum C."/>
            <person name="Ng V."/>
            <person name="Clum A."/>
            <person name="Steindorff A."/>
            <person name="Ohm R.A."/>
            <person name="Martin F."/>
            <person name="Silar P."/>
            <person name="Natvig D.O."/>
            <person name="Lalanne C."/>
            <person name="Gautier V."/>
            <person name="Ament-Velasquez S.L."/>
            <person name="Kruys A."/>
            <person name="Hutchinson M.I."/>
            <person name="Powell A.J."/>
            <person name="Barry K."/>
            <person name="Miller A.N."/>
            <person name="Grigoriev I.V."/>
            <person name="Debuchy R."/>
            <person name="Gladieux P."/>
            <person name="Hiltunen Thoren M."/>
            <person name="Johannesson H."/>
        </authorList>
    </citation>
    <scope>NUCLEOTIDE SEQUENCE</scope>
    <source>
        <strain evidence="6">CBS 955.72</strain>
    </source>
</reference>
<keyword evidence="2" id="KW-0479">Metal-binding</keyword>
<dbReference type="Proteomes" id="UP001275084">
    <property type="component" value="Unassembled WGS sequence"/>
</dbReference>
<dbReference type="AlphaFoldDB" id="A0AAJ0HCE2"/>
<evidence type="ECO:0000313" key="6">
    <source>
        <dbReference type="EMBL" id="KAK3346649.1"/>
    </source>
</evidence>
<comment type="caution">
    <text evidence="6">The sequence shown here is derived from an EMBL/GenBank/DDBJ whole genome shotgun (WGS) entry which is preliminary data.</text>
</comment>
<dbReference type="GO" id="GO:0008252">
    <property type="term" value="F:nucleotidase activity"/>
    <property type="evidence" value="ECO:0007669"/>
    <property type="project" value="InterPro"/>
</dbReference>
<evidence type="ECO:0000256" key="4">
    <source>
        <dbReference type="SAM" id="SignalP"/>
    </source>
</evidence>
<feature type="domain" description="Survival protein SurE-like phosphatase/nucleotidase" evidence="5">
    <location>
        <begin position="22"/>
        <end position="230"/>
    </location>
</feature>
<organism evidence="6 7">
    <name type="scientific">Lasiosphaeria hispida</name>
    <dbReference type="NCBI Taxonomy" id="260671"/>
    <lineage>
        <taxon>Eukaryota</taxon>
        <taxon>Fungi</taxon>
        <taxon>Dikarya</taxon>
        <taxon>Ascomycota</taxon>
        <taxon>Pezizomycotina</taxon>
        <taxon>Sordariomycetes</taxon>
        <taxon>Sordariomycetidae</taxon>
        <taxon>Sordariales</taxon>
        <taxon>Lasiosphaeriaceae</taxon>
        <taxon>Lasiosphaeria</taxon>
    </lineage>
</organism>
<gene>
    <name evidence="6" type="ORF">B0T25DRAFT_613239</name>
</gene>
<dbReference type="InterPro" id="IPR002828">
    <property type="entry name" value="SurE-like_Pase/nucleotidase"/>
</dbReference>
<dbReference type="PANTHER" id="PTHR30457">
    <property type="entry name" value="5'-NUCLEOTIDASE SURE"/>
    <property type="match status" value="1"/>
</dbReference>
<evidence type="ECO:0000256" key="1">
    <source>
        <dbReference type="ARBA" id="ARBA00011062"/>
    </source>
</evidence>
<comment type="similarity">
    <text evidence="1">Belongs to the SurE nucleotidase family.</text>
</comment>
<feature type="signal peptide" evidence="4">
    <location>
        <begin position="1"/>
        <end position="19"/>
    </location>
</feature>
<dbReference type="Gene3D" id="3.40.1210.10">
    <property type="entry name" value="Survival protein SurE-like phosphatase/nucleotidase"/>
    <property type="match status" value="1"/>
</dbReference>
<evidence type="ECO:0000313" key="7">
    <source>
        <dbReference type="Proteomes" id="UP001275084"/>
    </source>
</evidence>
<dbReference type="InterPro" id="IPR036523">
    <property type="entry name" value="SurE-like_sf"/>
</dbReference>
<evidence type="ECO:0000256" key="2">
    <source>
        <dbReference type="ARBA" id="ARBA00022723"/>
    </source>
</evidence>
<accession>A0AAJ0HCE2</accession>
<keyword evidence="3" id="KW-0378">Hydrolase</keyword>
<sequence length="388" mass="40557">MRVCSILAASAAFASRVHGLNILITNDDGFGTANIRELYKQMIALEHNCYIVAPVSDQSSMGGHTLFTSSPSLTTDSEWGIVKAGAPSAGTDPYDNHIWYYNGTPAAQVLVALDYILPTFANFDTPDLVLSGPNFGWTLGPFLYTISGTIGATIAAIERGIPAIAFSSGNTIPTPYFWVNTTTKVGLQDPATITARLASSLVQALIVKANGAPVLPKGYGMTVNLPYITSYASDKCTNPPFVLSRMAQNASMKVSYSSKTGLFGLSAEGNGLCLDGDCSLPIEKDVLNSHCMSAVTPFSVEYISTSYHGECFNTTDVTALVPIVVQTNVSTTPGGGLSANITIVGNVSVTPSVSVPPPAITAITGMGVQAQWSASALMLCLGVAAFVL</sequence>
<proteinExistence type="inferred from homology"/>
<keyword evidence="7" id="KW-1185">Reference proteome</keyword>